<organism evidence="2 3">
    <name type="scientific">Quillaja saponaria</name>
    <name type="common">Soap bark tree</name>
    <dbReference type="NCBI Taxonomy" id="32244"/>
    <lineage>
        <taxon>Eukaryota</taxon>
        <taxon>Viridiplantae</taxon>
        <taxon>Streptophyta</taxon>
        <taxon>Embryophyta</taxon>
        <taxon>Tracheophyta</taxon>
        <taxon>Spermatophyta</taxon>
        <taxon>Magnoliopsida</taxon>
        <taxon>eudicotyledons</taxon>
        <taxon>Gunneridae</taxon>
        <taxon>Pentapetalae</taxon>
        <taxon>rosids</taxon>
        <taxon>fabids</taxon>
        <taxon>Fabales</taxon>
        <taxon>Quillajaceae</taxon>
        <taxon>Quillaja</taxon>
    </lineage>
</organism>
<name>A0AAD7LXL3_QUISA</name>
<proteinExistence type="predicted"/>
<gene>
    <name evidence="2" type="ORF">O6P43_015699</name>
</gene>
<dbReference type="InterPro" id="IPR036529">
    <property type="entry name" value="KIX_dom_sf"/>
</dbReference>
<dbReference type="EMBL" id="JARAOO010000006">
    <property type="protein sequence ID" value="KAJ7966189.1"/>
    <property type="molecule type" value="Genomic_DNA"/>
</dbReference>
<evidence type="ECO:0000313" key="2">
    <source>
        <dbReference type="EMBL" id="KAJ7966189.1"/>
    </source>
</evidence>
<dbReference type="Gene3D" id="1.10.246.20">
    <property type="entry name" value="Coactivator CBP, KIX domain"/>
    <property type="match status" value="1"/>
</dbReference>
<keyword evidence="1" id="KW-0539">Nucleus</keyword>
<comment type="caution">
    <text evidence="2">The sequence shown here is derived from an EMBL/GenBank/DDBJ whole genome shotgun (WGS) entry which is preliminary data.</text>
</comment>
<dbReference type="AlphaFoldDB" id="A0AAD7LXL3"/>
<evidence type="ECO:0000256" key="1">
    <source>
        <dbReference type="ARBA" id="ARBA00023242"/>
    </source>
</evidence>
<dbReference type="Proteomes" id="UP001163823">
    <property type="component" value="Chromosome 6"/>
</dbReference>
<dbReference type="GO" id="GO:0006355">
    <property type="term" value="P:regulation of DNA-templated transcription"/>
    <property type="evidence" value="ECO:0007669"/>
    <property type="project" value="InterPro"/>
</dbReference>
<dbReference type="PANTHER" id="PTHR35300:SF5">
    <property type="entry name" value="HISTONE ACETYLTRANSFERASE"/>
    <property type="match status" value="1"/>
</dbReference>
<reference evidence="2" key="1">
    <citation type="journal article" date="2023" name="Science">
        <title>Elucidation of the pathway for biosynthesis of saponin adjuvants from the soapbark tree.</title>
        <authorList>
            <person name="Reed J."/>
            <person name="Orme A."/>
            <person name="El-Demerdash A."/>
            <person name="Owen C."/>
            <person name="Martin L.B.B."/>
            <person name="Misra R.C."/>
            <person name="Kikuchi S."/>
            <person name="Rejzek M."/>
            <person name="Martin A.C."/>
            <person name="Harkess A."/>
            <person name="Leebens-Mack J."/>
            <person name="Louveau T."/>
            <person name="Stephenson M.J."/>
            <person name="Osbourn A."/>
        </authorList>
    </citation>
    <scope>NUCLEOTIDE SEQUENCE</scope>
    <source>
        <strain evidence="2">S10</strain>
    </source>
</reference>
<sequence length="299" mass="34140">MPRPGPRPYECVRRAWHSDRHQPIRGSLIQEIFRIVNEIHGPVTKKNKEYQEKLPIVVLKAEEIMYSKASSEAEYMDINTLLDRTNDAIDTIIRREESTENGEFLQPCIEGVPPVSKNQCLENHPAAELFIISPSYSGNHHRFNETYDGLKDLHKSVSNNFGHAKMDLVQNCLKLNGSDQASQSIIQDNPENPRTIGCDLSLRLGPVSMPCLNIKNGQLQESEHLCSCGSKEESKFTDQSLQNEKRFSFFPRADLCNPLDEFSSKWRFEGECMNLQSTARKRKGDLSYPEKTQKLCLQP</sequence>
<evidence type="ECO:0000313" key="3">
    <source>
        <dbReference type="Proteomes" id="UP001163823"/>
    </source>
</evidence>
<dbReference type="KEGG" id="qsa:O6P43_015699"/>
<dbReference type="PANTHER" id="PTHR35300">
    <property type="entry name" value="COACTIVATOR CBP, KIX DOMAIN-CONTAINING PROTEIN-RELATED"/>
    <property type="match status" value="1"/>
</dbReference>
<protein>
    <submittedName>
        <fullName evidence="2">Histone acetyltransferase</fullName>
    </submittedName>
</protein>
<accession>A0AAD7LXL3</accession>
<dbReference type="GO" id="GO:0003712">
    <property type="term" value="F:transcription coregulator activity"/>
    <property type="evidence" value="ECO:0007669"/>
    <property type="project" value="InterPro"/>
</dbReference>
<keyword evidence="3" id="KW-1185">Reference proteome</keyword>